<dbReference type="AlphaFoldDB" id="A0AAW4VLQ1"/>
<feature type="non-terminal residue" evidence="1">
    <location>
        <position position="1"/>
    </location>
</feature>
<gene>
    <name evidence="1" type="ORF">LJD74_11235</name>
</gene>
<sequence>DKEIEKMCNLGEMIEREAKQAKNIEHLQNVMHELQCSLEKAMDILKLTDDERKEIKKYFQA</sequence>
<evidence type="ECO:0000313" key="2">
    <source>
        <dbReference type="Proteomes" id="UP001197827"/>
    </source>
</evidence>
<proteinExistence type="predicted"/>
<accession>A0AAW4VLQ1</accession>
<evidence type="ECO:0008006" key="3">
    <source>
        <dbReference type="Google" id="ProtNLM"/>
    </source>
</evidence>
<name>A0AAW4VLQ1_9FIRM</name>
<protein>
    <recommendedName>
        <fullName evidence="3">Transposase</fullName>
    </recommendedName>
</protein>
<reference evidence="1" key="1">
    <citation type="submission" date="2021-10" db="EMBL/GenBank/DDBJ databases">
        <title>Collection of gut derived symbiotic bacterial strains cultured from healthy donors.</title>
        <authorList>
            <person name="Lin H."/>
            <person name="Littmann E."/>
            <person name="Kohout C."/>
            <person name="Pamer E.G."/>
        </authorList>
    </citation>
    <scope>NUCLEOTIDE SEQUENCE</scope>
    <source>
        <strain evidence="1">DFI.5.2</strain>
    </source>
</reference>
<dbReference type="Proteomes" id="UP001197827">
    <property type="component" value="Unassembled WGS sequence"/>
</dbReference>
<evidence type="ECO:0000313" key="1">
    <source>
        <dbReference type="EMBL" id="MCB8562563.1"/>
    </source>
</evidence>
<organism evidence="1 2">
    <name type="scientific">Faecalibacillus intestinalis</name>
    <dbReference type="NCBI Taxonomy" id="1982626"/>
    <lineage>
        <taxon>Bacteria</taxon>
        <taxon>Bacillati</taxon>
        <taxon>Bacillota</taxon>
        <taxon>Erysipelotrichia</taxon>
        <taxon>Erysipelotrichales</taxon>
        <taxon>Coprobacillaceae</taxon>
        <taxon>Faecalibacillus</taxon>
    </lineage>
</organism>
<dbReference type="RefSeq" id="WP_227408606.1">
    <property type="nucleotide sequence ID" value="NZ_JAJDKQ010000025.1"/>
</dbReference>
<dbReference type="EMBL" id="JAJDKQ010000025">
    <property type="protein sequence ID" value="MCB8562563.1"/>
    <property type="molecule type" value="Genomic_DNA"/>
</dbReference>
<comment type="caution">
    <text evidence="1">The sequence shown here is derived from an EMBL/GenBank/DDBJ whole genome shotgun (WGS) entry which is preliminary data.</text>
</comment>